<comment type="caution">
    <text evidence="5">The sequence shown here is derived from an EMBL/GenBank/DDBJ whole genome shotgun (WGS) entry which is preliminary data.</text>
</comment>
<keyword evidence="6" id="KW-1185">Reference proteome</keyword>
<dbReference type="Proteomes" id="UP000054843">
    <property type="component" value="Unassembled WGS sequence"/>
</dbReference>
<keyword evidence="4" id="KW-1133">Transmembrane helix</keyword>
<sequence>MATIAANAHSALRQFSITECVGKLETSVKLQKASRSPEWKANCPTIGSQHSGGTTNFREYLSLLFIHSSFRHYVFAQILRCSHAILDCASLKAEVWTFPDMSGLVDQSGSSVWNHGTDIQATYKSKQSQGFQSYTQKGDCAKRTHFVIVIALFSLVFSLLNSYTSCIKTVATFVSLIYSSINMEKLFTTFSAKVEFPSKLEKMPMPLPFNQYSSFKSLKADLKSICSINRNGENRLEYFKFGISCFMHFMQQNFLGPTNVELPEKWDFGKLASASEAWVLRSTELAVDGEPILYKCNNLILLAIAKVILIDCFAFFKMHFYSSYWWALRVTMIWQRLLKRPMIYLNTSTSKKRTPPGGWAGYADRFEDKMKFVFWLELSYFHIIFAESCSAARCLDMAKDILNERTDLANCFVQGKHNFRMLVKKNSLYNERIEKCCQFGKNDDHDNLDIVEGFENEQRFDLEKENVYSQCLLLVQMQLMESGLEDIHCFALKYQKMVMSILKNAPCWVVFNLALIFYCKYAKYYLLTDDNTFEKFDQFENWFENFTIPFEMRLAFCFISPFSIWNILEMKGEIFLLKGCPRDALEIYKSLDMLEDITNVCKIFSLEHIALPIIEERHSTLPSSFTTYCLGIIKNDDDMLSSASLMEPRKFVLPQLAKIKKLYADGQFNRSCYLLRSILHEQPLMHEAWFLFGMCWYHLKNHSVAANAFQRSLEIQLSANGWSYLENSIAKVSDKVLLNLFKRSHLNYEHNGEKILDQIIVHHFRNRELESVVGMFRKICHHHKSIGRTVESVMIKLLTVVCRERNNQMNINLRLQLQDVLENLEVQFCNNEKFWNLCAQLFDPRINNCITNCKQWELFLKCSHYEIICIERKQRNPRCEALMWKRFLYFKAKIMYDKINRSINQSKANT</sequence>
<proteinExistence type="inferred from homology"/>
<evidence type="ECO:0000313" key="5">
    <source>
        <dbReference type="EMBL" id="KRZ69581.1"/>
    </source>
</evidence>
<evidence type="ECO:0000256" key="4">
    <source>
        <dbReference type="SAM" id="Phobius"/>
    </source>
</evidence>
<evidence type="ECO:0000256" key="1">
    <source>
        <dbReference type="ARBA" id="ARBA00022737"/>
    </source>
</evidence>
<dbReference type="OrthoDB" id="1936594at2759"/>
<keyword evidence="1" id="KW-0677">Repeat</keyword>
<dbReference type="AlphaFoldDB" id="A0A0V1MD89"/>
<reference evidence="5 6" key="1">
    <citation type="submission" date="2015-01" db="EMBL/GenBank/DDBJ databases">
        <title>Evolution of Trichinella species and genotypes.</title>
        <authorList>
            <person name="Korhonen P.K."/>
            <person name="Edoardo P."/>
            <person name="Giuseppe L.R."/>
            <person name="Gasser R.B."/>
        </authorList>
    </citation>
    <scope>NUCLEOTIDE SEQUENCE [LARGE SCALE GENOMIC DNA]</scope>
    <source>
        <strain evidence="5">ISS1980</strain>
    </source>
</reference>
<name>A0A0V1MD89_9BILA</name>
<dbReference type="Gene3D" id="1.25.40.10">
    <property type="entry name" value="Tetratricopeptide repeat domain"/>
    <property type="match status" value="1"/>
</dbReference>
<dbReference type="InterPro" id="IPR044244">
    <property type="entry name" value="TTC27/Emw1"/>
</dbReference>
<dbReference type="EMBL" id="JYDO01000133">
    <property type="protein sequence ID" value="KRZ69581.1"/>
    <property type="molecule type" value="Genomic_DNA"/>
</dbReference>
<evidence type="ECO:0000313" key="6">
    <source>
        <dbReference type="Proteomes" id="UP000054843"/>
    </source>
</evidence>
<dbReference type="SUPFAM" id="SSF48452">
    <property type="entry name" value="TPR-like"/>
    <property type="match status" value="1"/>
</dbReference>
<organism evidence="5 6">
    <name type="scientific">Trichinella papuae</name>
    <dbReference type="NCBI Taxonomy" id="268474"/>
    <lineage>
        <taxon>Eukaryota</taxon>
        <taxon>Metazoa</taxon>
        <taxon>Ecdysozoa</taxon>
        <taxon>Nematoda</taxon>
        <taxon>Enoplea</taxon>
        <taxon>Dorylaimia</taxon>
        <taxon>Trichinellida</taxon>
        <taxon>Trichinellidae</taxon>
        <taxon>Trichinella</taxon>
    </lineage>
</organism>
<dbReference type="STRING" id="268474.A0A0V1MD89"/>
<comment type="similarity">
    <text evidence="3">Belongs to the TTC27 family.</text>
</comment>
<evidence type="ECO:0000256" key="2">
    <source>
        <dbReference type="ARBA" id="ARBA00022803"/>
    </source>
</evidence>
<protein>
    <submittedName>
        <fullName evidence="5">Tetratricopeptide repeat protein 27</fullName>
    </submittedName>
</protein>
<keyword evidence="4" id="KW-0472">Membrane</keyword>
<keyword evidence="2" id="KW-0802">TPR repeat</keyword>
<evidence type="ECO:0000256" key="3">
    <source>
        <dbReference type="ARBA" id="ARBA00024020"/>
    </source>
</evidence>
<dbReference type="PANTHER" id="PTHR16193">
    <property type="entry name" value="TETRATRICOPEPTIDE REPEAT PROTEIN 27"/>
    <property type="match status" value="1"/>
</dbReference>
<keyword evidence="4" id="KW-0812">Transmembrane</keyword>
<feature type="transmembrane region" description="Helical" evidence="4">
    <location>
        <begin position="146"/>
        <end position="163"/>
    </location>
</feature>
<accession>A0A0V1MD89</accession>
<dbReference type="PANTHER" id="PTHR16193:SF0">
    <property type="entry name" value="TETRATRICOPEPTIDE REPEAT PROTEIN 27"/>
    <property type="match status" value="1"/>
</dbReference>
<gene>
    <name evidence="5" type="primary">TTC27</name>
    <name evidence="5" type="ORF">T10_13215</name>
</gene>
<dbReference type="InterPro" id="IPR011990">
    <property type="entry name" value="TPR-like_helical_dom_sf"/>
</dbReference>